<comment type="caution">
    <text evidence="1">The sequence shown here is derived from an EMBL/GenBank/DDBJ whole genome shotgun (WGS) entry which is preliminary data.</text>
</comment>
<evidence type="ECO:0000313" key="2">
    <source>
        <dbReference type="Proteomes" id="UP000187209"/>
    </source>
</evidence>
<protein>
    <recommendedName>
        <fullName evidence="3">Peptidase S1 domain-containing protein</fullName>
    </recommendedName>
</protein>
<dbReference type="Proteomes" id="UP000187209">
    <property type="component" value="Unassembled WGS sequence"/>
</dbReference>
<evidence type="ECO:0000313" key="1">
    <source>
        <dbReference type="EMBL" id="OMJ80685.1"/>
    </source>
</evidence>
<dbReference type="AlphaFoldDB" id="A0A1R2BVS2"/>
<evidence type="ECO:0008006" key="3">
    <source>
        <dbReference type="Google" id="ProtNLM"/>
    </source>
</evidence>
<name>A0A1R2BVS2_9CILI</name>
<proteinExistence type="predicted"/>
<gene>
    <name evidence="1" type="ORF">SteCoe_18978</name>
</gene>
<dbReference type="InterPro" id="IPR009003">
    <property type="entry name" value="Peptidase_S1_PA"/>
</dbReference>
<accession>A0A1R2BVS2</accession>
<dbReference type="SUPFAM" id="SSF50494">
    <property type="entry name" value="Trypsin-like serine proteases"/>
    <property type="match status" value="1"/>
</dbReference>
<keyword evidence="2" id="KW-1185">Reference proteome</keyword>
<sequence>MGDLLLYQMDPYSIGEIVITFNPMLGVVVNPKTKVYDKKNFSVFYHELGGTVFVYKLCEPPIEIIYGAQNTLEGSRMAEKEFIIGFALTAAHTVINPVSKQFRLWRLQARSLNSEIKINLMPIKNMCIEFPDELLTSEGIKYMLPGDLCILAIISTKALNLKEIPRASCTGIEDCYTIGVPSIPRNSPRNFYPYTDNDLIAYNELNRIFFGGGKLIKSYGSVIACNELIQFTCSAMCGMSGSPIISKKGLIGVLVGGPVLPGQRELLLCSELVFNGKYTEAWEKLGQLSSLNTEYDKPIFQKLVTKKEIRLMFAELITSICDSLPSDLLNESLLNFTHFSLEQAKSEVIRTILDCSYRCLRYGKKKENYSNTGISVESAIFRRIDEIVNQFIEQCQGRVEFKNIFALRDI</sequence>
<dbReference type="EMBL" id="MPUH01000412">
    <property type="protein sequence ID" value="OMJ80685.1"/>
    <property type="molecule type" value="Genomic_DNA"/>
</dbReference>
<organism evidence="1 2">
    <name type="scientific">Stentor coeruleus</name>
    <dbReference type="NCBI Taxonomy" id="5963"/>
    <lineage>
        <taxon>Eukaryota</taxon>
        <taxon>Sar</taxon>
        <taxon>Alveolata</taxon>
        <taxon>Ciliophora</taxon>
        <taxon>Postciliodesmatophora</taxon>
        <taxon>Heterotrichea</taxon>
        <taxon>Heterotrichida</taxon>
        <taxon>Stentoridae</taxon>
        <taxon>Stentor</taxon>
    </lineage>
</organism>
<reference evidence="1 2" key="1">
    <citation type="submission" date="2016-11" db="EMBL/GenBank/DDBJ databases">
        <title>The macronuclear genome of Stentor coeruleus: a giant cell with tiny introns.</title>
        <authorList>
            <person name="Slabodnick M."/>
            <person name="Ruby J.G."/>
            <person name="Reiff S.B."/>
            <person name="Swart E.C."/>
            <person name="Gosai S."/>
            <person name="Prabakaran S."/>
            <person name="Witkowska E."/>
            <person name="Larue G.E."/>
            <person name="Fisher S."/>
            <person name="Freeman R.M."/>
            <person name="Gunawardena J."/>
            <person name="Chu W."/>
            <person name="Stover N.A."/>
            <person name="Gregory B.D."/>
            <person name="Nowacki M."/>
            <person name="Derisi J."/>
            <person name="Roy S.W."/>
            <person name="Marshall W.F."/>
            <person name="Sood P."/>
        </authorList>
    </citation>
    <scope>NUCLEOTIDE SEQUENCE [LARGE SCALE GENOMIC DNA]</scope>
    <source>
        <strain evidence="1">WM001</strain>
    </source>
</reference>